<keyword evidence="7" id="KW-0902">Two-component regulatory system</keyword>
<dbReference type="Proteomes" id="UP001276150">
    <property type="component" value="Unassembled WGS sequence"/>
</dbReference>
<reference evidence="11 12" key="1">
    <citation type="submission" date="2022-11" db="EMBL/GenBank/DDBJ databases">
        <title>Deinococcus ZS9-10, Low Temperature and Draught-tolerating, UV-resistant Bacteria from Continental Antarctica.</title>
        <authorList>
            <person name="Cheng L."/>
        </authorList>
    </citation>
    <scope>NUCLEOTIDE SEQUENCE [LARGE SCALE GENOMIC DNA]</scope>
    <source>
        <strain evidence="11 12">ZS9-10</strain>
    </source>
</reference>
<dbReference type="Gene3D" id="1.10.287.130">
    <property type="match status" value="1"/>
</dbReference>
<dbReference type="EC" id="2.7.13.3" evidence="3"/>
<dbReference type="PANTHER" id="PTHR43711">
    <property type="entry name" value="TWO-COMPONENT HISTIDINE KINASE"/>
    <property type="match status" value="1"/>
</dbReference>
<dbReference type="InterPro" id="IPR036097">
    <property type="entry name" value="HisK_dim/P_sf"/>
</dbReference>
<dbReference type="SUPFAM" id="SSF55874">
    <property type="entry name" value="ATPase domain of HSP90 chaperone/DNA topoisomerase II/histidine kinase"/>
    <property type="match status" value="1"/>
</dbReference>
<sequence length="380" mass="41298">MRLFPRFVLAFLLMAVFAILVSALLAEQAARGRIRGVNDRAPIVEAGTDARPRAAPPPQATPGSAPSGLPLPPPQDIRRLLGGLRVSQIGAGIVALSAALLVGTLLARRLVQPIQALTTLNRRYLAGERELRYGGRGSDELHELGQSFNQMADQIELEQHQHRQLVADVAHELRTPLTILKGELEYLQDGLSEPTPEVIGRLHEEVGLLERLVGDLRLLSLADSGGLSLHPVPLDLTTLTADVIRAFERRAQGHGTQISLSGSPTPLYADPERLRQVLYNLLDNALKHTTPGTRVECTVTREGQQARLDIRDHGPGLPAGSLERVFERLYRTDAARSRIDGGSGLGLSIVRTLTEAQGGRVQARNHPDVGAVFSVWMPIH</sequence>
<evidence type="ECO:0000259" key="10">
    <source>
        <dbReference type="PROSITE" id="PS50885"/>
    </source>
</evidence>
<dbReference type="InterPro" id="IPR003594">
    <property type="entry name" value="HATPase_dom"/>
</dbReference>
<organism evidence="11 12">
    <name type="scientific">Deinococcus arenicola</name>
    <dbReference type="NCBI Taxonomy" id="2994950"/>
    <lineage>
        <taxon>Bacteria</taxon>
        <taxon>Thermotogati</taxon>
        <taxon>Deinococcota</taxon>
        <taxon>Deinococci</taxon>
        <taxon>Deinococcales</taxon>
        <taxon>Deinococcaceae</taxon>
        <taxon>Deinococcus</taxon>
    </lineage>
</organism>
<dbReference type="SMART" id="SM00388">
    <property type="entry name" value="HisKA"/>
    <property type="match status" value="1"/>
</dbReference>
<evidence type="ECO:0000256" key="2">
    <source>
        <dbReference type="ARBA" id="ARBA00004370"/>
    </source>
</evidence>
<evidence type="ECO:0000256" key="6">
    <source>
        <dbReference type="ARBA" id="ARBA00022777"/>
    </source>
</evidence>
<comment type="caution">
    <text evidence="11">The sequence shown here is derived from an EMBL/GenBank/DDBJ whole genome shotgun (WGS) entry which is preliminary data.</text>
</comment>
<keyword evidence="6" id="KW-0418">Kinase</keyword>
<dbReference type="EMBL" id="JAPMIV010000085">
    <property type="protein sequence ID" value="MDV6376623.1"/>
    <property type="molecule type" value="Genomic_DNA"/>
</dbReference>
<protein>
    <recommendedName>
        <fullName evidence="3">histidine kinase</fullName>
        <ecNumber evidence="3">2.7.13.3</ecNumber>
    </recommendedName>
</protein>
<name>A0ABU4DVY5_9DEIO</name>
<gene>
    <name evidence="11" type="ORF">ORD21_18705</name>
</gene>
<dbReference type="CDD" id="cd00082">
    <property type="entry name" value="HisKA"/>
    <property type="match status" value="1"/>
</dbReference>
<evidence type="ECO:0000259" key="9">
    <source>
        <dbReference type="PROSITE" id="PS50109"/>
    </source>
</evidence>
<dbReference type="PANTHER" id="PTHR43711:SF1">
    <property type="entry name" value="HISTIDINE KINASE 1"/>
    <property type="match status" value="1"/>
</dbReference>
<evidence type="ECO:0000256" key="1">
    <source>
        <dbReference type="ARBA" id="ARBA00000085"/>
    </source>
</evidence>
<keyword evidence="11" id="KW-0547">Nucleotide-binding</keyword>
<feature type="domain" description="Histidine kinase" evidence="9">
    <location>
        <begin position="168"/>
        <end position="380"/>
    </location>
</feature>
<dbReference type="Pfam" id="PF02518">
    <property type="entry name" value="HATPase_c"/>
    <property type="match status" value="1"/>
</dbReference>
<dbReference type="SUPFAM" id="SSF47384">
    <property type="entry name" value="Homodimeric domain of signal transducing histidine kinase"/>
    <property type="match status" value="1"/>
</dbReference>
<dbReference type="SUPFAM" id="SSF158472">
    <property type="entry name" value="HAMP domain-like"/>
    <property type="match status" value="1"/>
</dbReference>
<dbReference type="CDD" id="cd06225">
    <property type="entry name" value="HAMP"/>
    <property type="match status" value="1"/>
</dbReference>
<dbReference type="CDD" id="cd00075">
    <property type="entry name" value="HATPase"/>
    <property type="match status" value="1"/>
</dbReference>
<accession>A0ABU4DVY5</accession>
<dbReference type="PROSITE" id="PS50109">
    <property type="entry name" value="HIS_KIN"/>
    <property type="match status" value="1"/>
</dbReference>
<dbReference type="InterPro" id="IPR036890">
    <property type="entry name" value="HATPase_C_sf"/>
</dbReference>
<evidence type="ECO:0000256" key="7">
    <source>
        <dbReference type="ARBA" id="ARBA00023012"/>
    </source>
</evidence>
<dbReference type="InterPro" id="IPR005467">
    <property type="entry name" value="His_kinase_dom"/>
</dbReference>
<dbReference type="Gene3D" id="6.10.340.10">
    <property type="match status" value="1"/>
</dbReference>
<dbReference type="InterPro" id="IPR050736">
    <property type="entry name" value="Sensor_HK_Regulatory"/>
</dbReference>
<dbReference type="RefSeq" id="WP_317641977.1">
    <property type="nucleotide sequence ID" value="NZ_JAPMIV010000085.1"/>
</dbReference>
<dbReference type="PROSITE" id="PS50885">
    <property type="entry name" value="HAMP"/>
    <property type="match status" value="1"/>
</dbReference>
<dbReference type="Gene3D" id="3.30.565.10">
    <property type="entry name" value="Histidine kinase-like ATPase, C-terminal domain"/>
    <property type="match status" value="1"/>
</dbReference>
<evidence type="ECO:0000256" key="3">
    <source>
        <dbReference type="ARBA" id="ARBA00012438"/>
    </source>
</evidence>
<keyword evidence="12" id="KW-1185">Reference proteome</keyword>
<proteinExistence type="predicted"/>
<dbReference type="GO" id="GO:0005524">
    <property type="term" value="F:ATP binding"/>
    <property type="evidence" value="ECO:0007669"/>
    <property type="project" value="UniProtKB-KW"/>
</dbReference>
<dbReference type="Pfam" id="PF00672">
    <property type="entry name" value="HAMP"/>
    <property type="match status" value="1"/>
</dbReference>
<dbReference type="InterPro" id="IPR004358">
    <property type="entry name" value="Sig_transdc_His_kin-like_C"/>
</dbReference>
<evidence type="ECO:0000256" key="4">
    <source>
        <dbReference type="ARBA" id="ARBA00022553"/>
    </source>
</evidence>
<dbReference type="PRINTS" id="PR00344">
    <property type="entry name" value="BCTRLSENSOR"/>
</dbReference>
<comment type="catalytic activity">
    <reaction evidence="1">
        <text>ATP + protein L-histidine = ADP + protein N-phospho-L-histidine.</text>
        <dbReference type="EC" id="2.7.13.3"/>
    </reaction>
</comment>
<dbReference type="SMART" id="SM00304">
    <property type="entry name" value="HAMP"/>
    <property type="match status" value="1"/>
</dbReference>
<evidence type="ECO:0000256" key="8">
    <source>
        <dbReference type="SAM" id="MobiDB-lite"/>
    </source>
</evidence>
<feature type="region of interest" description="Disordered" evidence="8">
    <location>
        <begin position="46"/>
        <end position="72"/>
    </location>
</feature>
<keyword evidence="4" id="KW-0597">Phosphoprotein</keyword>
<feature type="domain" description="HAMP" evidence="10">
    <location>
        <begin position="108"/>
        <end position="160"/>
    </location>
</feature>
<comment type="subcellular location">
    <subcellularLocation>
        <location evidence="2">Membrane</location>
    </subcellularLocation>
</comment>
<evidence type="ECO:0000313" key="11">
    <source>
        <dbReference type="EMBL" id="MDV6376623.1"/>
    </source>
</evidence>
<evidence type="ECO:0000256" key="5">
    <source>
        <dbReference type="ARBA" id="ARBA00022679"/>
    </source>
</evidence>
<dbReference type="SMART" id="SM00387">
    <property type="entry name" value="HATPase_c"/>
    <property type="match status" value="1"/>
</dbReference>
<evidence type="ECO:0000313" key="12">
    <source>
        <dbReference type="Proteomes" id="UP001276150"/>
    </source>
</evidence>
<keyword evidence="5" id="KW-0808">Transferase</keyword>
<dbReference type="Pfam" id="PF00512">
    <property type="entry name" value="HisKA"/>
    <property type="match status" value="1"/>
</dbReference>
<dbReference type="InterPro" id="IPR003661">
    <property type="entry name" value="HisK_dim/P_dom"/>
</dbReference>
<keyword evidence="11" id="KW-0067">ATP-binding</keyword>
<dbReference type="InterPro" id="IPR003660">
    <property type="entry name" value="HAMP_dom"/>
</dbReference>